<proteinExistence type="predicted"/>
<reference evidence="1" key="1">
    <citation type="submission" date="2020-05" db="EMBL/GenBank/DDBJ databases">
        <title>Large-scale comparative analyses of tick genomes elucidate their genetic diversity and vector capacities.</title>
        <authorList>
            <person name="Jia N."/>
            <person name="Wang J."/>
            <person name="Shi W."/>
            <person name="Du L."/>
            <person name="Sun Y."/>
            <person name="Zhan W."/>
            <person name="Jiang J."/>
            <person name="Wang Q."/>
            <person name="Zhang B."/>
            <person name="Ji P."/>
            <person name="Sakyi L.B."/>
            <person name="Cui X."/>
            <person name="Yuan T."/>
            <person name="Jiang B."/>
            <person name="Yang W."/>
            <person name="Lam T.T.-Y."/>
            <person name="Chang Q."/>
            <person name="Ding S."/>
            <person name="Wang X."/>
            <person name="Zhu J."/>
            <person name="Ruan X."/>
            <person name="Zhao L."/>
            <person name="Wei J."/>
            <person name="Que T."/>
            <person name="Du C."/>
            <person name="Cheng J."/>
            <person name="Dai P."/>
            <person name="Han X."/>
            <person name="Huang E."/>
            <person name="Gao Y."/>
            <person name="Liu J."/>
            <person name="Shao H."/>
            <person name="Ye R."/>
            <person name="Li L."/>
            <person name="Wei W."/>
            <person name="Wang X."/>
            <person name="Wang C."/>
            <person name="Yang T."/>
            <person name="Huo Q."/>
            <person name="Li W."/>
            <person name="Guo W."/>
            <person name="Chen H."/>
            <person name="Zhou L."/>
            <person name="Ni X."/>
            <person name="Tian J."/>
            <person name="Zhou Y."/>
            <person name="Sheng Y."/>
            <person name="Liu T."/>
            <person name="Pan Y."/>
            <person name="Xia L."/>
            <person name="Li J."/>
            <person name="Zhao F."/>
            <person name="Cao W."/>
        </authorList>
    </citation>
    <scope>NUCLEOTIDE SEQUENCE</scope>
    <source>
        <strain evidence="1">Dsil-2018</strain>
    </source>
</reference>
<evidence type="ECO:0000313" key="2">
    <source>
        <dbReference type="Proteomes" id="UP000821865"/>
    </source>
</evidence>
<dbReference type="Proteomes" id="UP000821865">
    <property type="component" value="Chromosome 5"/>
</dbReference>
<comment type="caution">
    <text evidence="1">The sequence shown here is derived from an EMBL/GenBank/DDBJ whole genome shotgun (WGS) entry which is preliminary data.</text>
</comment>
<sequence length="384" mass="43865">MFRSFGDAHSQPVAIFASKGPTTGTNLARLVMKAVILLERAGAFVDALVCNGAATNLSMWKEYSVSGNLENPINYFIHPLDDDRKVFVFADAPHLIKCVRNHLHTQKILQPAEYRIFWVHYDKLLIADTSNPGCLRVCPKLSSAHLNPTNTEKMWVKLATQIFSRSVADGLQYYSKRGVFGLENIQGTVKFTMRFNDLFHALNRRFPAQGIRRDSKDFEVLKSFLTWLDSWETQVAAGRIPKERFLTLSTAEGHRVTVMSTIELTTYLLEVCDFKYVLTSRFNQDVLERFFEGLFAKPGLYNMLSFYSLVNPPKFGNCSISNGCESCLLTLSDLTTSFRSNYEESKLETRKKRLDKSVDYEAECETVRESKTQCQKQRTVWCIT</sequence>
<evidence type="ECO:0000313" key="1">
    <source>
        <dbReference type="EMBL" id="KAH7949663.1"/>
    </source>
</evidence>
<organism evidence="1 2">
    <name type="scientific">Dermacentor silvarum</name>
    <name type="common">Tick</name>
    <dbReference type="NCBI Taxonomy" id="543639"/>
    <lineage>
        <taxon>Eukaryota</taxon>
        <taxon>Metazoa</taxon>
        <taxon>Ecdysozoa</taxon>
        <taxon>Arthropoda</taxon>
        <taxon>Chelicerata</taxon>
        <taxon>Arachnida</taxon>
        <taxon>Acari</taxon>
        <taxon>Parasitiformes</taxon>
        <taxon>Ixodida</taxon>
        <taxon>Ixodoidea</taxon>
        <taxon>Ixodidae</taxon>
        <taxon>Rhipicephalinae</taxon>
        <taxon>Dermacentor</taxon>
    </lineage>
</organism>
<name>A0ACB8CRH5_DERSI</name>
<accession>A0ACB8CRH5</accession>
<keyword evidence="2" id="KW-1185">Reference proteome</keyword>
<dbReference type="EMBL" id="CM023474">
    <property type="protein sequence ID" value="KAH7949663.1"/>
    <property type="molecule type" value="Genomic_DNA"/>
</dbReference>
<gene>
    <name evidence="1" type="ORF">HPB49_013463</name>
</gene>
<protein>
    <submittedName>
        <fullName evidence="1">Uncharacterized protein</fullName>
    </submittedName>
</protein>